<dbReference type="GO" id="GO:0005345">
    <property type="term" value="F:purine nucleobase transmembrane transporter activity"/>
    <property type="evidence" value="ECO:0007669"/>
    <property type="project" value="TreeGrafter"/>
</dbReference>
<feature type="transmembrane region" description="Helical" evidence="2">
    <location>
        <begin position="20"/>
        <end position="42"/>
    </location>
</feature>
<dbReference type="PANTHER" id="PTHR43337">
    <property type="entry name" value="XANTHINE/URACIL PERMEASE C887.17-RELATED"/>
    <property type="match status" value="1"/>
</dbReference>
<keyword evidence="2" id="KW-0472">Membrane</keyword>
<keyword evidence="4" id="KW-1185">Reference proteome</keyword>
<keyword evidence="2" id="KW-0812">Transmembrane</keyword>
<organism evidence="3 4">
    <name type="scientific">Canna indica</name>
    <name type="common">Indian-shot</name>
    <dbReference type="NCBI Taxonomy" id="4628"/>
    <lineage>
        <taxon>Eukaryota</taxon>
        <taxon>Viridiplantae</taxon>
        <taxon>Streptophyta</taxon>
        <taxon>Embryophyta</taxon>
        <taxon>Tracheophyta</taxon>
        <taxon>Spermatophyta</taxon>
        <taxon>Magnoliopsida</taxon>
        <taxon>Liliopsida</taxon>
        <taxon>Zingiberales</taxon>
        <taxon>Cannaceae</taxon>
        <taxon>Canna</taxon>
    </lineage>
</organism>
<dbReference type="EMBL" id="CP136896">
    <property type="protein sequence ID" value="WOL13217.1"/>
    <property type="molecule type" value="Genomic_DNA"/>
</dbReference>
<gene>
    <name evidence="3" type="ORF">Cni_G21986</name>
</gene>
<proteinExistence type="predicted"/>
<dbReference type="GO" id="GO:0015853">
    <property type="term" value="P:adenine transport"/>
    <property type="evidence" value="ECO:0007669"/>
    <property type="project" value="TreeGrafter"/>
</dbReference>
<keyword evidence="1" id="KW-0813">Transport</keyword>
<name>A0AAQ3KX32_9LILI</name>
<dbReference type="PANTHER" id="PTHR43337:SF13">
    <property type="entry name" value="ADENINE_GUANINE PERMEASE AZG2"/>
    <property type="match status" value="1"/>
</dbReference>
<dbReference type="Proteomes" id="UP001327560">
    <property type="component" value="Chromosome 7"/>
</dbReference>
<reference evidence="3 4" key="1">
    <citation type="submission" date="2023-10" db="EMBL/GenBank/DDBJ databases">
        <title>Chromosome-scale genome assembly provides insights into flower coloration mechanisms of Canna indica.</title>
        <authorList>
            <person name="Li C."/>
        </authorList>
    </citation>
    <scope>NUCLEOTIDE SEQUENCE [LARGE SCALE GENOMIC DNA]</scope>
    <source>
        <tissue evidence="3">Flower</tissue>
    </source>
</reference>
<evidence type="ECO:0000313" key="3">
    <source>
        <dbReference type="EMBL" id="WOL13217.1"/>
    </source>
</evidence>
<evidence type="ECO:0000256" key="2">
    <source>
        <dbReference type="SAM" id="Phobius"/>
    </source>
</evidence>
<dbReference type="AlphaFoldDB" id="A0AAQ3KX32"/>
<sequence>MIENTTERISFGSFNNNQVWVAVITLLYVNILDTTGSMYSMVEYGYFIDKGRFEGEYRVFIVDASITIVGSALGTTTVTTYIESTAWLREGGRIGLTTR</sequence>
<accession>A0AAQ3KX32</accession>
<protein>
    <submittedName>
        <fullName evidence="3">Adenine/guanine permease AZG2-like</fullName>
    </submittedName>
</protein>
<dbReference type="GO" id="GO:0015854">
    <property type="term" value="P:guanine transport"/>
    <property type="evidence" value="ECO:0007669"/>
    <property type="project" value="TreeGrafter"/>
</dbReference>
<keyword evidence="2" id="KW-1133">Transmembrane helix</keyword>
<evidence type="ECO:0000256" key="1">
    <source>
        <dbReference type="ARBA" id="ARBA00022448"/>
    </source>
</evidence>
<dbReference type="InterPro" id="IPR045018">
    <property type="entry name" value="Azg-like"/>
</dbReference>
<evidence type="ECO:0000313" key="4">
    <source>
        <dbReference type="Proteomes" id="UP001327560"/>
    </source>
</evidence>
<dbReference type="GO" id="GO:0005886">
    <property type="term" value="C:plasma membrane"/>
    <property type="evidence" value="ECO:0007669"/>
    <property type="project" value="TreeGrafter"/>
</dbReference>